<dbReference type="Proteomes" id="UP000593915">
    <property type="component" value="Chromosome"/>
</dbReference>
<evidence type="ECO:0000313" key="3">
    <source>
        <dbReference type="Proteomes" id="UP000593915"/>
    </source>
</evidence>
<accession>A0A7S6WP31</accession>
<sequence length="152" mass="17573">MRKHDKIARALYSIFSIMVLFFGCFSSSSNNKNEKNDIVTVYDSNNQEIAKFTSEKDITYFSELVGKSVENMDEDNIMSTLFHGVPKDAKISFKYAFTHTKNNGQKTTVNFFVYENYPYITLKGIPIISPLTWELSEKDNSFLQNPIEHKNK</sequence>
<organism evidence="2 3">
    <name type="scientific">Treponema pedis</name>
    <dbReference type="NCBI Taxonomy" id="409322"/>
    <lineage>
        <taxon>Bacteria</taxon>
        <taxon>Pseudomonadati</taxon>
        <taxon>Spirochaetota</taxon>
        <taxon>Spirochaetia</taxon>
        <taxon>Spirochaetales</taxon>
        <taxon>Treponemataceae</taxon>
        <taxon>Treponema</taxon>
    </lineage>
</organism>
<dbReference type="AlphaFoldDB" id="A0A7S6WP31"/>
<evidence type="ECO:0000256" key="1">
    <source>
        <dbReference type="SAM" id="Phobius"/>
    </source>
</evidence>
<dbReference type="PROSITE" id="PS51257">
    <property type="entry name" value="PROKAR_LIPOPROTEIN"/>
    <property type="match status" value="1"/>
</dbReference>
<gene>
    <name evidence="2" type="ORF">IFE08_13125</name>
</gene>
<feature type="transmembrane region" description="Helical" evidence="1">
    <location>
        <begin position="7"/>
        <end position="28"/>
    </location>
</feature>
<protein>
    <recommendedName>
        <fullName evidence="4">Lipoprotein</fullName>
    </recommendedName>
</protein>
<evidence type="ECO:0000313" key="2">
    <source>
        <dbReference type="EMBL" id="QOW60715.1"/>
    </source>
</evidence>
<reference evidence="2 3" key="1">
    <citation type="submission" date="2020-09" db="EMBL/GenBank/DDBJ databases">
        <title>Characterization of Treponema spp. from bovine digital dermatitis in Korea.</title>
        <authorList>
            <person name="Espiritu H.M."/>
            <person name="Cho Y.I."/>
            <person name="Mamuad L."/>
        </authorList>
    </citation>
    <scope>NUCLEOTIDE SEQUENCE [LARGE SCALE GENOMIC DNA]</scope>
    <source>
        <strain evidence="2 3">KS1</strain>
    </source>
</reference>
<keyword evidence="1" id="KW-0812">Transmembrane</keyword>
<evidence type="ECO:0008006" key="4">
    <source>
        <dbReference type="Google" id="ProtNLM"/>
    </source>
</evidence>
<name>A0A7S6WP31_9SPIR</name>
<dbReference type="RefSeq" id="WP_152513046.1">
    <property type="nucleotide sequence ID" value="NZ_CP061839.1"/>
</dbReference>
<proteinExistence type="predicted"/>
<keyword evidence="1" id="KW-1133">Transmembrane helix</keyword>
<dbReference type="EMBL" id="CP061839">
    <property type="protein sequence ID" value="QOW60715.1"/>
    <property type="molecule type" value="Genomic_DNA"/>
</dbReference>
<keyword evidence="1" id="KW-0472">Membrane</keyword>